<dbReference type="PANTHER" id="PTHR30061:SF50">
    <property type="entry name" value="MALTOSE_MALTODEXTRIN-BINDING PERIPLASMIC PROTEIN"/>
    <property type="match status" value="1"/>
</dbReference>
<organism evidence="4 5">
    <name type="scientific">Paenibacillus aceris</name>
    <dbReference type="NCBI Taxonomy" id="869555"/>
    <lineage>
        <taxon>Bacteria</taxon>
        <taxon>Bacillati</taxon>
        <taxon>Bacillota</taxon>
        <taxon>Bacilli</taxon>
        <taxon>Bacillales</taxon>
        <taxon>Paenibacillaceae</taxon>
        <taxon>Paenibacillus</taxon>
    </lineage>
</organism>
<dbReference type="Gene3D" id="3.40.190.10">
    <property type="entry name" value="Periplasmic binding protein-like II"/>
    <property type="match status" value="2"/>
</dbReference>
<comment type="caution">
    <text evidence="4">The sequence shown here is derived from an EMBL/GenBank/DDBJ whole genome shotgun (WGS) entry which is preliminary data.</text>
</comment>
<accession>A0ABS4HUQ5</accession>
<protein>
    <submittedName>
        <fullName evidence="4">Multiple sugar transport system substrate-binding protein</fullName>
    </submittedName>
</protein>
<evidence type="ECO:0000313" key="5">
    <source>
        <dbReference type="Proteomes" id="UP001519344"/>
    </source>
</evidence>
<evidence type="ECO:0000313" key="4">
    <source>
        <dbReference type="EMBL" id="MBP1962255.1"/>
    </source>
</evidence>
<dbReference type="EMBL" id="JAGGKV010000003">
    <property type="protein sequence ID" value="MBP1962255.1"/>
    <property type="molecule type" value="Genomic_DNA"/>
</dbReference>
<evidence type="ECO:0000256" key="1">
    <source>
        <dbReference type="ARBA" id="ARBA00008520"/>
    </source>
</evidence>
<reference evidence="4 5" key="1">
    <citation type="submission" date="2021-03" db="EMBL/GenBank/DDBJ databases">
        <title>Genomic Encyclopedia of Type Strains, Phase IV (KMG-IV): sequencing the most valuable type-strain genomes for metagenomic binning, comparative biology and taxonomic classification.</title>
        <authorList>
            <person name="Goeker M."/>
        </authorList>
    </citation>
    <scope>NUCLEOTIDE SEQUENCE [LARGE SCALE GENOMIC DNA]</scope>
    <source>
        <strain evidence="4 5">DSM 24950</strain>
    </source>
</reference>
<evidence type="ECO:0000256" key="2">
    <source>
        <dbReference type="ARBA" id="ARBA00022448"/>
    </source>
</evidence>
<dbReference type="Pfam" id="PF01547">
    <property type="entry name" value="SBP_bac_1"/>
    <property type="match status" value="1"/>
</dbReference>
<evidence type="ECO:0000256" key="3">
    <source>
        <dbReference type="ARBA" id="ARBA00022729"/>
    </source>
</evidence>
<keyword evidence="4" id="KW-0762">Sugar transport</keyword>
<dbReference type="PANTHER" id="PTHR30061">
    <property type="entry name" value="MALTOSE-BINDING PERIPLASMIC PROTEIN"/>
    <property type="match status" value="1"/>
</dbReference>
<keyword evidence="5" id="KW-1185">Reference proteome</keyword>
<dbReference type="RefSeq" id="WP_167061557.1">
    <property type="nucleotide sequence ID" value="NZ_JAAOZR010000024.1"/>
</dbReference>
<dbReference type="SUPFAM" id="SSF53850">
    <property type="entry name" value="Periplasmic binding protein-like II"/>
    <property type="match status" value="1"/>
</dbReference>
<keyword evidence="3" id="KW-0732">Signal</keyword>
<comment type="similarity">
    <text evidence="1">Belongs to the bacterial solute-binding protein 1 family.</text>
</comment>
<keyword evidence="2" id="KW-0813">Transport</keyword>
<sequence length="424" mass="48033">MNNAVVRKLALLSGVPLLLLAIPLTGCMKEERGTALSEPEPKAFISFVAPEYSSATKPFFENAVKDFETKYPNIEVELQVINWDHLDSAYTTMISRNQPPDLLLSNMYAHFAKDGLLNNMDELLSPALRKKIYPYFTETGKWSGVRYTVPYAATIRELYYNKDIFNEVGIDGPPTTWRELEDAARKIKSTKQVDGFGLDLTDNEIWAYLSYFFYGAGGGWMKDGEWAINSPKNVEGILFLKELYEKGLTDPEPTVTTRDEKQRILGNGKLGMLISGNYFESVVPREFPGLKWGKGPIPVKEGQTPLVLGVQDIWMSFRTDHTNKEALSKFLDFIYEDARYEEFVIQEGFIPTISTVGEKLAQNDSLMRQNLDWIQHAKFYPIQHPAWSAVLNATRNMGQAVLLGQMTPQLALDRLQQIALSKSQ</sequence>
<proteinExistence type="inferred from homology"/>
<gene>
    <name evidence="4" type="ORF">J2Z65_001454</name>
</gene>
<dbReference type="InterPro" id="IPR006059">
    <property type="entry name" value="SBP"/>
</dbReference>
<dbReference type="Proteomes" id="UP001519344">
    <property type="component" value="Unassembled WGS sequence"/>
</dbReference>
<name>A0ABS4HUQ5_9BACL</name>